<dbReference type="PANTHER" id="PTHR43798:SF33">
    <property type="entry name" value="HYDROLASE, PUTATIVE (AFU_ORTHOLOGUE AFUA_2G14860)-RELATED"/>
    <property type="match status" value="1"/>
</dbReference>
<sequence>MSSTSINNSVIVFSEHRIPSDTPGIDLYVRNKRLNGHEVFTAEKTIVMVHGATFSSGSLYDVPLSGLSFMDYLATAGYDVFAVDVRGYGLSTKPEAMEVEANLNPPLVNTDTGVADFTAAVNFVLKHRGLTKVNIFGMSWGGTVAGAFAARNQDKVVKLALLAPQWLSDKPIPIDGGGHLDSYRLVPVLDSKARWLSTAPEQARDGLVPEGWFEQWAQFSLAEDPWSAERAPNKLRATNGPIQDIRDYWRSGKPYYQPSDITAPTLLVHGEWDIDVTIDLALAYFKELRSAQYRLWVEIGESTHLALMEKNRLLAFKSIRDFYGEEFSPG</sequence>
<gene>
    <name evidence="2" type="ORF">QFZ34_000342</name>
</gene>
<accession>A0ABU0S322</accession>
<dbReference type="InterPro" id="IPR050266">
    <property type="entry name" value="AB_hydrolase_sf"/>
</dbReference>
<feature type="domain" description="AB hydrolase-1" evidence="1">
    <location>
        <begin position="45"/>
        <end position="167"/>
    </location>
</feature>
<dbReference type="Gene3D" id="3.40.50.1820">
    <property type="entry name" value="alpha/beta hydrolase"/>
    <property type="match status" value="1"/>
</dbReference>
<dbReference type="InterPro" id="IPR029058">
    <property type="entry name" value="AB_hydrolase_fold"/>
</dbReference>
<dbReference type="Proteomes" id="UP001237780">
    <property type="component" value="Unassembled WGS sequence"/>
</dbReference>
<dbReference type="SUPFAM" id="SSF53474">
    <property type="entry name" value="alpha/beta-Hydrolases"/>
    <property type="match status" value="1"/>
</dbReference>
<name>A0ABU0S322_9HYPH</name>
<dbReference type="EMBL" id="JAUSZT010000002">
    <property type="protein sequence ID" value="MDQ0995165.1"/>
    <property type="molecule type" value="Genomic_DNA"/>
</dbReference>
<protein>
    <submittedName>
        <fullName evidence="2">Pimeloyl-ACP methyl ester carboxylesterase</fullName>
    </submittedName>
</protein>
<evidence type="ECO:0000259" key="1">
    <source>
        <dbReference type="Pfam" id="PF00561"/>
    </source>
</evidence>
<organism evidence="2 3">
    <name type="scientific">Phyllobacterium ifriqiyense</name>
    <dbReference type="NCBI Taxonomy" id="314238"/>
    <lineage>
        <taxon>Bacteria</taxon>
        <taxon>Pseudomonadati</taxon>
        <taxon>Pseudomonadota</taxon>
        <taxon>Alphaproteobacteria</taxon>
        <taxon>Hyphomicrobiales</taxon>
        <taxon>Phyllobacteriaceae</taxon>
        <taxon>Phyllobacterium</taxon>
    </lineage>
</organism>
<evidence type="ECO:0000313" key="3">
    <source>
        <dbReference type="Proteomes" id="UP001237780"/>
    </source>
</evidence>
<proteinExistence type="predicted"/>
<reference evidence="2 3" key="1">
    <citation type="submission" date="2023-07" db="EMBL/GenBank/DDBJ databases">
        <title>Comparative genomics of wheat-associated soil bacteria to identify genetic determinants of phenazine resistance.</title>
        <authorList>
            <person name="Mouncey N."/>
        </authorList>
    </citation>
    <scope>NUCLEOTIDE SEQUENCE [LARGE SCALE GENOMIC DNA]</scope>
    <source>
        <strain evidence="2 3">W4I11</strain>
    </source>
</reference>
<dbReference type="InterPro" id="IPR000073">
    <property type="entry name" value="AB_hydrolase_1"/>
</dbReference>
<keyword evidence="3" id="KW-1185">Reference proteome</keyword>
<evidence type="ECO:0000313" key="2">
    <source>
        <dbReference type="EMBL" id="MDQ0995165.1"/>
    </source>
</evidence>
<dbReference type="Pfam" id="PF00561">
    <property type="entry name" value="Abhydrolase_1"/>
    <property type="match status" value="1"/>
</dbReference>
<comment type="caution">
    <text evidence="2">The sequence shown here is derived from an EMBL/GenBank/DDBJ whole genome shotgun (WGS) entry which is preliminary data.</text>
</comment>
<dbReference type="PANTHER" id="PTHR43798">
    <property type="entry name" value="MONOACYLGLYCEROL LIPASE"/>
    <property type="match status" value="1"/>
</dbReference>
<dbReference type="RefSeq" id="WP_307276036.1">
    <property type="nucleotide sequence ID" value="NZ_JAUSZT010000002.1"/>
</dbReference>